<evidence type="ECO:0000313" key="2">
    <source>
        <dbReference type="Proteomes" id="UP000718715"/>
    </source>
</evidence>
<name>A0ACD3T2J1_PHODM</name>
<gene>
    <name evidence="1" type="ORF">DA092_05715</name>
</gene>
<organism evidence="1 2">
    <name type="scientific">Photobacterium damselae</name>
    <dbReference type="NCBI Taxonomy" id="38293"/>
    <lineage>
        <taxon>Bacteria</taxon>
        <taxon>Pseudomonadati</taxon>
        <taxon>Pseudomonadota</taxon>
        <taxon>Gammaproteobacteria</taxon>
        <taxon>Vibrionales</taxon>
        <taxon>Vibrionaceae</taxon>
        <taxon>Photobacterium</taxon>
    </lineage>
</organism>
<dbReference type="Proteomes" id="UP000718715">
    <property type="component" value="Unassembled WGS sequence"/>
</dbReference>
<sequence>MIVDKFDSEAISLLDGGLVDWNDPYINKDELLGMYRFAQKGMQSKHEDWRVEDVFFSCVRVVRCFISEEAREIEINGNDSILYPQVLFDNAKSNYSDILK</sequence>
<accession>A0ACD3T2J1</accession>
<comment type="caution">
    <text evidence="1">The sequence shown here is derived from an EMBL/GenBank/DDBJ whole genome shotgun (WGS) entry which is preliminary data.</text>
</comment>
<protein>
    <submittedName>
        <fullName evidence="1">Uncharacterized protein</fullName>
    </submittedName>
</protein>
<keyword evidence="2" id="KW-1185">Reference proteome</keyword>
<dbReference type="EMBL" id="PZOJ01000013">
    <property type="protein sequence ID" value="TMX77167.1"/>
    <property type="molecule type" value="Genomic_DNA"/>
</dbReference>
<reference evidence="1" key="1">
    <citation type="submission" date="2018-03" db="EMBL/GenBank/DDBJ databases">
        <title>Genomic characterization of a polymicrobial infection associated with a disease outbreak in Pacific white shrimp (Litopenaeus vannamei).</title>
        <authorList>
            <person name="Turner J.W."/>
            <person name="Bachand P.T."/>
            <person name="Tallman J."/>
            <person name="Elledge N.C."/>
            <person name="Pinnell L.J."/>
            <person name="Laughlin R.C."/>
            <person name="Zimba P.V."/>
        </authorList>
    </citation>
    <scope>NUCLEOTIDE SEQUENCE</scope>
    <source>
        <strain evidence="1">Hep-2b-22</strain>
    </source>
</reference>
<proteinExistence type="predicted"/>
<evidence type="ECO:0000313" key="1">
    <source>
        <dbReference type="EMBL" id="TMX77167.1"/>
    </source>
</evidence>